<proteinExistence type="predicted"/>
<accession>A0AAD6KFF2</accession>
<reference evidence="1 2" key="1">
    <citation type="journal article" date="2023" name="Int. J. Mol. Sci.">
        <title>De Novo Assembly and Annotation of 11 Diverse Shrub Willow (Salix) Genomes Reveals Novel Gene Organization in Sex-Linked Regions.</title>
        <authorList>
            <person name="Hyden B."/>
            <person name="Feng K."/>
            <person name="Yates T.B."/>
            <person name="Jawdy S."/>
            <person name="Cereghino C."/>
            <person name="Smart L.B."/>
            <person name="Muchero W."/>
        </authorList>
    </citation>
    <scope>NUCLEOTIDE SEQUENCE [LARGE SCALE GENOMIC DNA]</scope>
    <source>
        <tissue evidence="1">Shoot tip</tissue>
    </source>
</reference>
<dbReference type="Proteomes" id="UP001162972">
    <property type="component" value="Chromosome 19"/>
</dbReference>
<name>A0AAD6KFF2_9ROSI</name>
<gene>
    <name evidence="1" type="ORF">OIU84_027466</name>
</gene>
<keyword evidence="2" id="KW-1185">Reference proteome</keyword>
<sequence length="66" mass="7767">MVAQEVLAERKMDGVGCKKRKKMQWEIRKLLLPVTVTLRGSYYWWSMVEKKVLSLTPVEEEKVLSL</sequence>
<dbReference type="AlphaFoldDB" id="A0AAD6KFF2"/>
<evidence type="ECO:0000313" key="2">
    <source>
        <dbReference type="Proteomes" id="UP001162972"/>
    </source>
</evidence>
<organism evidence="1 2">
    <name type="scientific">Salix udensis</name>
    <dbReference type="NCBI Taxonomy" id="889485"/>
    <lineage>
        <taxon>Eukaryota</taxon>
        <taxon>Viridiplantae</taxon>
        <taxon>Streptophyta</taxon>
        <taxon>Embryophyta</taxon>
        <taxon>Tracheophyta</taxon>
        <taxon>Spermatophyta</taxon>
        <taxon>Magnoliopsida</taxon>
        <taxon>eudicotyledons</taxon>
        <taxon>Gunneridae</taxon>
        <taxon>Pentapetalae</taxon>
        <taxon>rosids</taxon>
        <taxon>fabids</taxon>
        <taxon>Malpighiales</taxon>
        <taxon>Salicaceae</taxon>
        <taxon>Saliceae</taxon>
        <taxon>Salix</taxon>
    </lineage>
</organism>
<dbReference type="EMBL" id="JAPFFJ010000007">
    <property type="protein sequence ID" value="KAJ6422506.1"/>
    <property type="molecule type" value="Genomic_DNA"/>
</dbReference>
<protein>
    <submittedName>
        <fullName evidence="1">Uncharacterized protein</fullName>
    </submittedName>
</protein>
<evidence type="ECO:0000313" key="1">
    <source>
        <dbReference type="EMBL" id="KAJ6422506.1"/>
    </source>
</evidence>
<comment type="caution">
    <text evidence="1">The sequence shown here is derived from an EMBL/GenBank/DDBJ whole genome shotgun (WGS) entry which is preliminary data.</text>
</comment>